<evidence type="ECO:0000313" key="1">
    <source>
        <dbReference type="EMBL" id="KAH7844260.1"/>
    </source>
</evidence>
<organism evidence="1 2">
    <name type="scientific">Vaccinium darrowii</name>
    <dbReference type="NCBI Taxonomy" id="229202"/>
    <lineage>
        <taxon>Eukaryota</taxon>
        <taxon>Viridiplantae</taxon>
        <taxon>Streptophyta</taxon>
        <taxon>Embryophyta</taxon>
        <taxon>Tracheophyta</taxon>
        <taxon>Spermatophyta</taxon>
        <taxon>Magnoliopsida</taxon>
        <taxon>eudicotyledons</taxon>
        <taxon>Gunneridae</taxon>
        <taxon>Pentapetalae</taxon>
        <taxon>asterids</taxon>
        <taxon>Ericales</taxon>
        <taxon>Ericaceae</taxon>
        <taxon>Vaccinioideae</taxon>
        <taxon>Vaccinieae</taxon>
        <taxon>Vaccinium</taxon>
    </lineage>
</organism>
<comment type="caution">
    <text evidence="1">The sequence shown here is derived from an EMBL/GenBank/DDBJ whole genome shotgun (WGS) entry which is preliminary data.</text>
</comment>
<evidence type="ECO:0000313" key="2">
    <source>
        <dbReference type="Proteomes" id="UP000828048"/>
    </source>
</evidence>
<gene>
    <name evidence="1" type="ORF">Vadar_026201</name>
</gene>
<accession>A0ACB7XUN3</accession>
<reference evidence="1 2" key="1">
    <citation type="journal article" date="2021" name="Hortic Res">
        <title>High-quality reference genome and annotation aids understanding of berry development for evergreen blueberry (Vaccinium darrowii).</title>
        <authorList>
            <person name="Yu J."/>
            <person name="Hulse-Kemp A.M."/>
            <person name="Babiker E."/>
            <person name="Staton M."/>
        </authorList>
    </citation>
    <scope>NUCLEOTIDE SEQUENCE [LARGE SCALE GENOMIC DNA]</scope>
    <source>
        <strain evidence="2">cv. NJ 8807/NJ 8810</strain>
        <tissue evidence="1">Young leaf</tissue>
    </source>
</reference>
<protein>
    <submittedName>
        <fullName evidence="1">Uncharacterized protein</fullName>
    </submittedName>
</protein>
<dbReference type="Proteomes" id="UP000828048">
    <property type="component" value="Chromosome 1"/>
</dbReference>
<sequence length="276" mass="31587">MCISNAYVSAGGDRRRREEDFAKFVKSQDKEMKEFMSKRDKLVKTYKDKRKTALRRFSKRSGRSIGHERGGSHLLSIAVAVASVTNSRDYLPDEQQITIGYTLLWDLYTMGIRPSHDVPSPSVTNSRDYPSDELELLETDLLEGSPYTAICQNQVALSIINRVVLGREPLRSEVVEKKQDTTNQTRSLRAMMENIRVYLMTQILTIKNREYNRITLAHQYGGQDVYSHPQNTQFNKEGKGEKMIQAVLQEEIGGKVGSFAHFNCSRKTDSNRINLR</sequence>
<name>A0ACB7XUN3_9ERIC</name>
<dbReference type="EMBL" id="CM037151">
    <property type="protein sequence ID" value="KAH7844260.1"/>
    <property type="molecule type" value="Genomic_DNA"/>
</dbReference>
<keyword evidence="2" id="KW-1185">Reference proteome</keyword>
<proteinExistence type="predicted"/>